<dbReference type="SUPFAM" id="SSF48208">
    <property type="entry name" value="Six-hairpin glycosidases"/>
    <property type="match status" value="1"/>
</dbReference>
<evidence type="ECO:0000313" key="2">
    <source>
        <dbReference type="EMBL" id="CAA9226459.1"/>
    </source>
</evidence>
<sequence length="810" mass="88816">MKIKGSTLGWLALLAAGCGSPEGKRQPDGPAGLQAGMDNVENITGRAQYLHSPCVTAGDRLYLVGHQDGRFPDLGWHVTGEMGGLWDHPIKLLDGFTATIKGDAKAFCLSEAKAFVNYPFASKHVYGTNPAGLRVERFQFVPDGKEAVVVEYSFTNEGAEDKRINFSFTGYSDLRPTWLGERTGMRDAGDFPTWDEPTRTWIARDSLNPWFVQFGAAQAPATHRAGSIGDCGYKPTGKGCSATLRYTLDIPAGATVALPFTIAGSYESEAKAKATYADVQRNAARMLAEKRKRYETIAAQTRLTVPDKDFERAFRWTKYNTDWLVREVPEIGRGLSAGLPDYPWWFGTDNTYALQGVIATGNKDLAYRTISLVHGLSQQTNGNGRILHEVSTNGAVFNPGNVNETPQFISLLWTVYGWTGDKAFLEKYYPAAKRGLDWLVRQNDKDRNGLPEGFGMMEIHGLDSEMIDVAAYSQKAFADAAEMAAEMGDAAAAKGYRQAAARLAQKINAEFWVPESNSYADFIGTPRQALGLIDDAIVRADTLKKPWAVAELKETKAKVAGLPPGQKRGFVLHHNWVVNTPMQTGIADTAKALAALRTGSRFVNPFGVFVTGIDRDETAGREEGSFAGSKKIFSYTGAVMTLPTGVQAVAENNYGRPDEALGYLRRMTRSFSYALPGSLYEVSPDYGMMTQAWNLYSYAVPVVGQFFGIQPAAHRRTVYLRPQMPAAWNDARLENVAVGDNRLGVTYRRTAGGLQLSVTQTRPGWKVVFAFPAGRYRRWQLNGKTITPRPEGNAWVAEAGGTEITLEVAP</sequence>
<reference evidence="2" key="1">
    <citation type="submission" date="2020-02" db="EMBL/GenBank/DDBJ databases">
        <authorList>
            <person name="Meier V. D."/>
        </authorList>
    </citation>
    <scope>NUCLEOTIDE SEQUENCE</scope>
    <source>
        <strain evidence="2">AVDCRST_MAG56</strain>
    </source>
</reference>
<feature type="domain" description="Alpha-L-rhamnosidase six-hairpin glycosidase" evidence="1">
    <location>
        <begin position="406"/>
        <end position="521"/>
    </location>
</feature>
<dbReference type="Pfam" id="PF17389">
    <property type="entry name" value="Bac_rhamnosid6H"/>
    <property type="match status" value="1"/>
</dbReference>
<protein>
    <submittedName>
        <fullName evidence="2">GH78</fullName>
    </submittedName>
</protein>
<dbReference type="AlphaFoldDB" id="A0A6J4HM69"/>
<dbReference type="InterPro" id="IPR012341">
    <property type="entry name" value="6hp_glycosidase-like_sf"/>
</dbReference>
<organism evidence="2">
    <name type="scientific">uncultured Cytophagales bacterium</name>
    <dbReference type="NCBI Taxonomy" id="158755"/>
    <lineage>
        <taxon>Bacteria</taxon>
        <taxon>Pseudomonadati</taxon>
        <taxon>Bacteroidota</taxon>
        <taxon>Sphingobacteriia</taxon>
        <taxon>Sphingobacteriales</taxon>
        <taxon>environmental samples</taxon>
    </lineage>
</organism>
<dbReference type="EMBL" id="CADCTQ010000064">
    <property type="protein sequence ID" value="CAA9226459.1"/>
    <property type="molecule type" value="Genomic_DNA"/>
</dbReference>
<dbReference type="InterPro" id="IPR035396">
    <property type="entry name" value="Bac_rhamnosid6H"/>
</dbReference>
<gene>
    <name evidence="2" type="ORF">AVDCRST_MAG56-723</name>
</gene>
<dbReference type="GO" id="GO:0005975">
    <property type="term" value="P:carbohydrate metabolic process"/>
    <property type="evidence" value="ECO:0007669"/>
    <property type="project" value="InterPro"/>
</dbReference>
<evidence type="ECO:0000259" key="1">
    <source>
        <dbReference type="Pfam" id="PF17389"/>
    </source>
</evidence>
<name>A0A6J4HM69_9SPHI</name>
<accession>A0A6J4HM69</accession>
<proteinExistence type="predicted"/>
<dbReference type="PROSITE" id="PS51257">
    <property type="entry name" value="PROKAR_LIPOPROTEIN"/>
    <property type="match status" value="1"/>
</dbReference>
<dbReference type="InterPro" id="IPR008928">
    <property type="entry name" value="6-hairpin_glycosidase_sf"/>
</dbReference>
<dbReference type="Gene3D" id="1.50.10.10">
    <property type="match status" value="1"/>
</dbReference>